<dbReference type="KEGG" id="ctak:4412677_02267"/>
<evidence type="ECO:0000313" key="1">
    <source>
        <dbReference type="EMBL" id="SNV50094.1"/>
    </source>
</evidence>
<sequence length="39" mass="4729">MQNTRDYKENSYKIFPIIYNEIKDLAFENVGCEVVKFRL</sequence>
<evidence type="ECO:0000313" key="2">
    <source>
        <dbReference type="Proteomes" id="UP000215196"/>
    </source>
</evidence>
<keyword evidence="2" id="KW-1185">Reference proteome</keyword>
<gene>
    <name evidence="1" type="ORF">SAMEA4412677_02267</name>
</gene>
<dbReference type="EMBL" id="LT906465">
    <property type="protein sequence ID" value="SNV50094.1"/>
    <property type="molecule type" value="Genomic_DNA"/>
</dbReference>
<protein>
    <submittedName>
        <fullName evidence="1">Uncharacterized protein</fullName>
    </submittedName>
</protein>
<reference evidence="1 2" key="1">
    <citation type="submission" date="2017-06" db="EMBL/GenBank/DDBJ databases">
        <authorList>
            <consortium name="Pathogen Informatics"/>
        </authorList>
    </citation>
    <scope>NUCLEOTIDE SEQUENCE [LARGE SCALE GENOMIC DNA]</scope>
    <source>
        <strain evidence="1 2">NCTC13490</strain>
    </source>
</reference>
<proteinExistence type="predicted"/>
<organism evidence="1 2">
    <name type="scientific">Chryseobacterium taklimakanense</name>
    <dbReference type="NCBI Taxonomy" id="536441"/>
    <lineage>
        <taxon>Bacteria</taxon>
        <taxon>Pseudomonadati</taxon>
        <taxon>Bacteroidota</taxon>
        <taxon>Flavobacteriia</taxon>
        <taxon>Flavobacteriales</taxon>
        <taxon>Weeksellaceae</taxon>
        <taxon>Chryseobacterium group</taxon>
        <taxon>Chryseobacterium</taxon>
    </lineage>
</organism>
<name>A0A239XVQ6_9FLAO</name>
<dbReference type="AlphaFoldDB" id="A0A239XVQ6"/>
<accession>A0A239XVQ6</accession>
<dbReference type="Proteomes" id="UP000215196">
    <property type="component" value="Chromosome 1"/>
</dbReference>